<dbReference type="Gene3D" id="3.40.50.2300">
    <property type="match status" value="1"/>
</dbReference>
<dbReference type="PROSITE" id="PS50045">
    <property type="entry name" value="SIGMA54_INTERACT_4"/>
    <property type="match status" value="1"/>
</dbReference>
<dbReference type="SUPFAM" id="SSF52172">
    <property type="entry name" value="CheY-like"/>
    <property type="match status" value="1"/>
</dbReference>
<keyword evidence="2" id="KW-0067">ATP-binding</keyword>
<feature type="domain" description="Sigma-54 factor interaction" evidence="7">
    <location>
        <begin position="127"/>
        <end position="351"/>
    </location>
</feature>
<dbReference type="CDD" id="cd00009">
    <property type="entry name" value="AAA"/>
    <property type="match status" value="1"/>
</dbReference>
<evidence type="ECO:0000313" key="9">
    <source>
        <dbReference type="EMBL" id="KPL15807.1"/>
    </source>
</evidence>
<evidence type="ECO:0000259" key="8">
    <source>
        <dbReference type="PROSITE" id="PS50110"/>
    </source>
</evidence>
<dbReference type="InterPro" id="IPR025662">
    <property type="entry name" value="Sigma_54_int_dom_ATP-bd_1"/>
</dbReference>
<dbReference type="InterPro" id="IPR011006">
    <property type="entry name" value="CheY-like_superfamily"/>
</dbReference>
<dbReference type="GO" id="GO:0000160">
    <property type="term" value="P:phosphorelay signal transduction system"/>
    <property type="evidence" value="ECO:0007669"/>
    <property type="project" value="InterPro"/>
</dbReference>
<evidence type="ECO:0000256" key="2">
    <source>
        <dbReference type="ARBA" id="ARBA00022840"/>
    </source>
</evidence>
<dbReference type="Gene3D" id="1.10.10.60">
    <property type="entry name" value="Homeodomain-like"/>
    <property type="match status" value="1"/>
</dbReference>
<dbReference type="InterPro" id="IPR025944">
    <property type="entry name" value="Sigma_54_int_dom_CS"/>
</dbReference>
<dbReference type="SMART" id="SM00382">
    <property type="entry name" value="AAA"/>
    <property type="match status" value="1"/>
</dbReference>
<keyword evidence="4" id="KW-0238">DNA-binding</keyword>
<dbReference type="Gene3D" id="3.40.50.300">
    <property type="entry name" value="P-loop containing nucleotide triphosphate hydrolases"/>
    <property type="match status" value="1"/>
</dbReference>
<protein>
    <recommendedName>
        <fullName evidence="11">Fis family transcriptional regulator</fullName>
    </recommendedName>
</protein>
<keyword evidence="1" id="KW-0547">Nucleotide-binding</keyword>
<name>A0A0S8K1C9_UNCW3</name>
<dbReference type="FunFam" id="3.40.50.300:FF:000006">
    <property type="entry name" value="DNA-binding transcriptional regulator NtrC"/>
    <property type="match status" value="1"/>
</dbReference>
<dbReference type="GO" id="GO:0043565">
    <property type="term" value="F:sequence-specific DNA binding"/>
    <property type="evidence" value="ECO:0007669"/>
    <property type="project" value="InterPro"/>
</dbReference>
<dbReference type="EMBL" id="LJVE01000005">
    <property type="protein sequence ID" value="KPL15807.1"/>
    <property type="molecule type" value="Genomic_DNA"/>
</dbReference>
<evidence type="ECO:0000256" key="3">
    <source>
        <dbReference type="ARBA" id="ARBA00023015"/>
    </source>
</evidence>
<dbReference type="PANTHER" id="PTHR32071:SF57">
    <property type="entry name" value="C4-DICARBOXYLATE TRANSPORT TRANSCRIPTIONAL REGULATORY PROTEIN DCTD"/>
    <property type="match status" value="1"/>
</dbReference>
<dbReference type="InterPro" id="IPR009057">
    <property type="entry name" value="Homeodomain-like_sf"/>
</dbReference>
<dbReference type="InterPro" id="IPR025943">
    <property type="entry name" value="Sigma_54_int_dom_ATP-bd_2"/>
</dbReference>
<dbReference type="AlphaFoldDB" id="A0A0S8K1C9"/>
<accession>A0A0S8K1C9</accession>
<dbReference type="Pfam" id="PF02954">
    <property type="entry name" value="HTH_8"/>
    <property type="match status" value="1"/>
</dbReference>
<dbReference type="PRINTS" id="PR01590">
    <property type="entry name" value="HTHFIS"/>
</dbReference>
<reference evidence="9 10" key="1">
    <citation type="journal article" date="2015" name="Microbiome">
        <title>Genomic resolution of linkages in carbon, nitrogen, and sulfur cycling among widespread estuary sediment bacteria.</title>
        <authorList>
            <person name="Baker B.J."/>
            <person name="Lazar C.S."/>
            <person name="Teske A.P."/>
            <person name="Dick G.J."/>
        </authorList>
    </citation>
    <scope>NUCLEOTIDE SEQUENCE [LARGE SCALE GENOMIC DNA]</scope>
    <source>
        <strain evidence="9">SM1_77</strain>
    </source>
</reference>
<dbReference type="InterPro" id="IPR001789">
    <property type="entry name" value="Sig_transdc_resp-reg_receiver"/>
</dbReference>
<dbReference type="Pfam" id="PF00158">
    <property type="entry name" value="Sigma54_activat"/>
    <property type="match status" value="1"/>
</dbReference>
<dbReference type="InterPro" id="IPR058031">
    <property type="entry name" value="AAA_lid_NorR"/>
</dbReference>
<evidence type="ECO:0000259" key="7">
    <source>
        <dbReference type="PROSITE" id="PS50045"/>
    </source>
</evidence>
<dbReference type="Pfam" id="PF25601">
    <property type="entry name" value="AAA_lid_14"/>
    <property type="match status" value="1"/>
</dbReference>
<dbReference type="SUPFAM" id="SSF46689">
    <property type="entry name" value="Homeodomain-like"/>
    <property type="match status" value="1"/>
</dbReference>
<keyword evidence="5" id="KW-0804">Transcription</keyword>
<dbReference type="PANTHER" id="PTHR32071">
    <property type="entry name" value="TRANSCRIPTIONAL REGULATORY PROTEIN"/>
    <property type="match status" value="1"/>
</dbReference>
<dbReference type="Pfam" id="PF00072">
    <property type="entry name" value="Response_reg"/>
    <property type="match status" value="1"/>
</dbReference>
<comment type="caution">
    <text evidence="9">The sequence shown here is derived from an EMBL/GenBank/DDBJ whole genome shotgun (WGS) entry which is preliminary data.</text>
</comment>
<dbReference type="PATRIC" id="fig|1703778.3.peg.261"/>
<evidence type="ECO:0000313" key="10">
    <source>
        <dbReference type="Proteomes" id="UP000050975"/>
    </source>
</evidence>
<keyword evidence="6" id="KW-0597">Phosphoprotein</keyword>
<feature type="domain" description="Response regulatory" evidence="8">
    <location>
        <begin position="1"/>
        <end position="102"/>
    </location>
</feature>
<dbReference type="InterPro" id="IPR027417">
    <property type="entry name" value="P-loop_NTPase"/>
</dbReference>
<dbReference type="Gene3D" id="1.10.8.60">
    <property type="match status" value="1"/>
</dbReference>
<evidence type="ECO:0000256" key="1">
    <source>
        <dbReference type="ARBA" id="ARBA00022741"/>
    </source>
</evidence>
<dbReference type="SMART" id="SM00448">
    <property type="entry name" value="REC"/>
    <property type="match status" value="1"/>
</dbReference>
<dbReference type="SUPFAM" id="SSF52540">
    <property type="entry name" value="P-loop containing nucleoside triphosphate hydrolases"/>
    <property type="match status" value="1"/>
</dbReference>
<dbReference type="PROSITE" id="PS00675">
    <property type="entry name" value="SIGMA54_INTERACT_1"/>
    <property type="match status" value="1"/>
</dbReference>
<sequence>MLRSSLEDAGIPARLVKRGREAMQVFKKEKVEIALVDLKLPDIDGIDLVRELKKSDTDTKFIIMTAFGTIERAVEAMKLGVYDFLTKPFEVEQLINLLNRIIEEQKCYYENILLKDNAAKVYGFPEIVGKSLAIKKAAEMLQKAAPTDATVLLLGESGTGKELFARACHMLSPRKEGSFVDINCAAIPHELLENELFGSEKGAFTGAVARKLGKFELANKGTILLDEIGDLDLDLQAKILRVLQEKTFERLGGTYSIKVDIRIIAASNKDLIELVRAGRFREDLYYRISVFPIKVPSLKERKEDIPLLVDHILKKMRSNKGISAEAQAKLQGYNWPGNIRELENTIERAIIIARDTIKPDHILIPIAAKSDDFIESAKTLKEAGSRGRERAEAIVIKRMLDETNGNKSEVARRLRVSYKTLLNRIKKYKKENLL</sequence>
<evidence type="ECO:0000256" key="4">
    <source>
        <dbReference type="ARBA" id="ARBA00023125"/>
    </source>
</evidence>
<dbReference type="GO" id="GO:0005524">
    <property type="term" value="F:ATP binding"/>
    <property type="evidence" value="ECO:0007669"/>
    <property type="project" value="UniProtKB-KW"/>
</dbReference>
<proteinExistence type="predicted"/>
<dbReference type="PROSITE" id="PS00688">
    <property type="entry name" value="SIGMA54_INTERACT_3"/>
    <property type="match status" value="1"/>
</dbReference>
<evidence type="ECO:0000256" key="5">
    <source>
        <dbReference type="ARBA" id="ARBA00023163"/>
    </source>
</evidence>
<dbReference type="InterPro" id="IPR003593">
    <property type="entry name" value="AAA+_ATPase"/>
</dbReference>
<dbReference type="InterPro" id="IPR002078">
    <property type="entry name" value="Sigma_54_int"/>
</dbReference>
<dbReference type="GO" id="GO:0006355">
    <property type="term" value="P:regulation of DNA-templated transcription"/>
    <property type="evidence" value="ECO:0007669"/>
    <property type="project" value="InterPro"/>
</dbReference>
<evidence type="ECO:0000256" key="6">
    <source>
        <dbReference type="PROSITE-ProRule" id="PRU00169"/>
    </source>
</evidence>
<dbReference type="PROSITE" id="PS50110">
    <property type="entry name" value="RESPONSE_REGULATORY"/>
    <property type="match status" value="1"/>
</dbReference>
<evidence type="ECO:0008006" key="11">
    <source>
        <dbReference type="Google" id="ProtNLM"/>
    </source>
</evidence>
<gene>
    <name evidence="9" type="ORF">AMJ74_00665</name>
</gene>
<organism evidence="9 10">
    <name type="scientific">candidate division WOR_3 bacterium SM1_77</name>
    <dbReference type="NCBI Taxonomy" id="1703778"/>
    <lineage>
        <taxon>Bacteria</taxon>
        <taxon>Bacteria division WOR-3</taxon>
    </lineage>
</organism>
<dbReference type="Proteomes" id="UP000050975">
    <property type="component" value="Unassembled WGS sequence"/>
</dbReference>
<dbReference type="PROSITE" id="PS00676">
    <property type="entry name" value="SIGMA54_INTERACT_2"/>
    <property type="match status" value="1"/>
</dbReference>
<feature type="modified residue" description="4-aspartylphosphate" evidence="6">
    <location>
        <position position="37"/>
    </location>
</feature>
<keyword evidence="3" id="KW-0805">Transcription regulation</keyword>
<dbReference type="InterPro" id="IPR002197">
    <property type="entry name" value="HTH_Fis"/>
</dbReference>